<dbReference type="Gene3D" id="3.90.550.10">
    <property type="entry name" value="Spore Coat Polysaccharide Biosynthesis Protein SpsA, Chain A"/>
    <property type="match status" value="1"/>
</dbReference>
<dbReference type="PANTHER" id="PTHR43685">
    <property type="entry name" value="GLYCOSYLTRANSFERASE"/>
    <property type="match status" value="1"/>
</dbReference>
<dbReference type="Proteomes" id="UP000192042">
    <property type="component" value="Chromosome I"/>
</dbReference>
<evidence type="ECO:0000259" key="1">
    <source>
        <dbReference type="Pfam" id="PF00535"/>
    </source>
</evidence>
<dbReference type="KEGG" id="nja:NSJP_0243"/>
<proteinExistence type="predicted"/>
<keyword evidence="3" id="KW-1185">Reference proteome</keyword>
<protein>
    <recommendedName>
        <fullName evidence="1">Glycosyltransferase 2-like domain-containing protein</fullName>
    </recommendedName>
</protein>
<gene>
    <name evidence="2" type="ORF">NSJP_0243</name>
</gene>
<dbReference type="EMBL" id="LT828648">
    <property type="protein sequence ID" value="SLM46415.1"/>
    <property type="molecule type" value="Genomic_DNA"/>
</dbReference>
<sequence>MTDPLITVVICTYNRAGLLAGALQTVCAQTLEGSRYEILVVDNNSTDDTAQVVGQWQHGPATVRYVFESKQGLSFARNRGYEEARGEYVAYLDDDCKVTAGWLATAVRVIEKEKALIFGGPYFAFYDTEKPKWFRDEYGSHVQGDVSRALTDQEYLDGANMFINRRLLQGLGGFNPRFGMAGNDLGYGEEVRFQRHAREHRAGLAIRYEPELYVHHLVSRKKMTLRWKLHQMFVMGHAWHRLIHEGVRDLATVTDVLKEAVRTIRALCLDVVRGVLRRDRSRYRFLQNYLYEHSFVSVHRLGQLHEQFIGLMAARRGRA</sequence>
<dbReference type="CDD" id="cd00761">
    <property type="entry name" value="Glyco_tranf_GTA_type"/>
    <property type="match status" value="1"/>
</dbReference>
<dbReference type="InterPro" id="IPR050834">
    <property type="entry name" value="Glycosyltransf_2"/>
</dbReference>
<dbReference type="InterPro" id="IPR029044">
    <property type="entry name" value="Nucleotide-diphossugar_trans"/>
</dbReference>
<dbReference type="SUPFAM" id="SSF53448">
    <property type="entry name" value="Nucleotide-diphospho-sugar transferases"/>
    <property type="match status" value="1"/>
</dbReference>
<dbReference type="RefSeq" id="WP_080885108.1">
    <property type="nucleotide sequence ID" value="NZ_LT828648.1"/>
</dbReference>
<dbReference type="Pfam" id="PF00535">
    <property type="entry name" value="Glycos_transf_2"/>
    <property type="match status" value="1"/>
</dbReference>
<evidence type="ECO:0000313" key="2">
    <source>
        <dbReference type="EMBL" id="SLM46415.1"/>
    </source>
</evidence>
<dbReference type="InterPro" id="IPR001173">
    <property type="entry name" value="Glyco_trans_2-like"/>
</dbReference>
<feature type="domain" description="Glycosyltransferase 2-like" evidence="1">
    <location>
        <begin position="7"/>
        <end position="143"/>
    </location>
</feature>
<reference evidence="2 3" key="1">
    <citation type="submission" date="2017-03" db="EMBL/GenBank/DDBJ databases">
        <authorList>
            <person name="Afonso C.L."/>
            <person name="Miller P.J."/>
            <person name="Scott M.A."/>
            <person name="Spackman E."/>
            <person name="Goraichik I."/>
            <person name="Dimitrov K.M."/>
            <person name="Suarez D.L."/>
            <person name="Swayne D.E."/>
        </authorList>
    </citation>
    <scope>NUCLEOTIDE SEQUENCE [LARGE SCALE GENOMIC DNA]</scope>
    <source>
        <strain evidence="2">Genome sequencing of Nitrospira japonica strain NJ11</strain>
    </source>
</reference>
<evidence type="ECO:0000313" key="3">
    <source>
        <dbReference type="Proteomes" id="UP000192042"/>
    </source>
</evidence>
<dbReference type="PANTHER" id="PTHR43685:SF2">
    <property type="entry name" value="GLYCOSYLTRANSFERASE 2-LIKE DOMAIN-CONTAINING PROTEIN"/>
    <property type="match status" value="1"/>
</dbReference>
<dbReference type="OrthoDB" id="5379872at2"/>
<name>A0A1W1I079_9BACT</name>
<accession>A0A1W1I079</accession>
<organism evidence="2 3">
    <name type="scientific">Nitrospira japonica</name>
    <dbReference type="NCBI Taxonomy" id="1325564"/>
    <lineage>
        <taxon>Bacteria</taxon>
        <taxon>Pseudomonadati</taxon>
        <taxon>Nitrospirota</taxon>
        <taxon>Nitrospiria</taxon>
        <taxon>Nitrospirales</taxon>
        <taxon>Nitrospiraceae</taxon>
        <taxon>Nitrospira</taxon>
    </lineage>
</organism>
<dbReference type="AlphaFoldDB" id="A0A1W1I079"/>
<dbReference type="STRING" id="1325564.NSJP_0243"/>